<gene>
    <name evidence="2" type="ORF">FGO68_gene5299</name>
</gene>
<keyword evidence="3" id="KW-1185">Reference proteome</keyword>
<feature type="region of interest" description="Disordered" evidence="1">
    <location>
        <begin position="159"/>
        <end position="181"/>
    </location>
</feature>
<feature type="region of interest" description="Disordered" evidence="1">
    <location>
        <begin position="309"/>
        <end position="335"/>
    </location>
</feature>
<organism evidence="2 3">
    <name type="scientific">Halteria grandinella</name>
    <dbReference type="NCBI Taxonomy" id="5974"/>
    <lineage>
        <taxon>Eukaryota</taxon>
        <taxon>Sar</taxon>
        <taxon>Alveolata</taxon>
        <taxon>Ciliophora</taxon>
        <taxon>Intramacronucleata</taxon>
        <taxon>Spirotrichea</taxon>
        <taxon>Stichotrichia</taxon>
        <taxon>Sporadotrichida</taxon>
        <taxon>Halteriidae</taxon>
        <taxon>Halteria</taxon>
    </lineage>
</organism>
<accession>A0A8J8T2B4</accession>
<evidence type="ECO:0000313" key="2">
    <source>
        <dbReference type="EMBL" id="TNV79667.1"/>
    </source>
</evidence>
<protein>
    <submittedName>
        <fullName evidence="2">Uncharacterized protein</fullName>
    </submittedName>
</protein>
<reference evidence="2" key="1">
    <citation type="submission" date="2019-06" db="EMBL/GenBank/DDBJ databases">
        <authorList>
            <person name="Zheng W."/>
        </authorList>
    </citation>
    <scope>NUCLEOTIDE SEQUENCE</scope>
    <source>
        <strain evidence="2">QDHG01</strain>
    </source>
</reference>
<evidence type="ECO:0000313" key="3">
    <source>
        <dbReference type="Proteomes" id="UP000785679"/>
    </source>
</evidence>
<proteinExistence type="predicted"/>
<evidence type="ECO:0000256" key="1">
    <source>
        <dbReference type="SAM" id="MobiDB-lite"/>
    </source>
</evidence>
<dbReference type="EMBL" id="RRYP01008607">
    <property type="protein sequence ID" value="TNV79667.1"/>
    <property type="molecule type" value="Genomic_DNA"/>
</dbReference>
<dbReference type="AlphaFoldDB" id="A0A8J8T2B4"/>
<sequence length="373" mass="42294">MIHSCVTENQTHRPITQSVETFIISANKLKIEQPLTDRDEFTLQSLISYSLSLKLMVTDNHGDADHYRTHKRQASRLLANIEVLKVTEVGNIKLQLLIGRLIKLCKQHIQQLQDSIGNHNETESQASELTSRKEGSMLSSPNSGLPAENLVSKQVCDVRSDSSNQPYNSDSDNGSSQRSLLSVAQSSTFSRHLQNYLIKQNPNKSPSNTSDLSFARDSQAEELIHATDAKKAKEDQQKDKIHFYELCLDIKNKHFPPNHVAKFASIPNLYAEAVQQLIDRPQFEEFILNELNHNAKKWVSLKELERLTKQKKKSQSSSERNPKSKKSGGGVHKLANQIRQQEERIKSSLAAHRVSTMIETIIEEDHSQHNEYA</sequence>
<comment type="caution">
    <text evidence="2">The sequence shown here is derived from an EMBL/GenBank/DDBJ whole genome shotgun (WGS) entry which is preliminary data.</text>
</comment>
<dbReference type="Proteomes" id="UP000785679">
    <property type="component" value="Unassembled WGS sequence"/>
</dbReference>
<feature type="compositionally biased region" description="Polar residues" evidence="1">
    <location>
        <begin position="116"/>
        <end position="129"/>
    </location>
</feature>
<name>A0A8J8T2B4_HALGN</name>
<feature type="compositionally biased region" description="Polar residues" evidence="1">
    <location>
        <begin position="161"/>
        <end position="181"/>
    </location>
</feature>
<feature type="region of interest" description="Disordered" evidence="1">
    <location>
        <begin position="116"/>
        <end position="147"/>
    </location>
</feature>